<comment type="caution">
    <text evidence="1">The sequence shown here is derived from an EMBL/GenBank/DDBJ whole genome shotgun (WGS) entry which is preliminary data.</text>
</comment>
<evidence type="ECO:0000313" key="2">
    <source>
        <dbReference type="Proteomes" id="UP000316747"/>
    </source>
</evidence>
<gene>
    <name evidence="1" type="ORF">FBY41_1228</name>
</gene>
<name>A0A543I2Q8_9MICO</name>
<dbReference type="Proteomes" id="UP000316747">
    <property type="component" value="Unassembled WGS sequence"/>
</dbReference>
<dbReference type="AlphaFoldDB" id="A0A543I2Q8"/>
<dbReference type="InterPro" id="IPR043755">
    <property type="entry name" value="DUF5701"/>
</dbReference>
<keyword evidence="2" id="KW-1185">Reference proteome</keyword>
<dbReference type="EMBL" id="VFPM01000001">
    <property type="protein sequence ID" value="TQM64847.1"/>
    <property type="molecule type" value="Genomic_DNA"/>
</dbReference>
<protein>
    <submittedName>
        <fullName evidence="1">Uncharacterized protein</fullName>
    </submittedName>
</protein>
<dbReference type="Pfam" id="PF18959">
    <property type="entry name" value="DUF5701"/>
    <property type="match status" value="1"/>
</dbReference>
<evidence type="ECO:0000313" key="1">
    <source>
        <dbReference type="EMBL" id="TQM64847.1"/>
    </source>
</evidence>
<proteinExistence type="predicted"/>
<accession>A0A543I2Q8</accession>
<organism evidence="1 2">
    <name type="scientific">Humibacillus xanthopallidus</name>
    <dbReference type="NCBI Taxonomy" id="412689"/>
    <lineage>
        <taxon>Bacteria</taxon>
        <taxon>Bacillati</taxon>
        <taxon>Actinomycetota</taxon>
        <taxon>Actinomycetes</taxon>
        <taxon>Micrococcales</taxon>
        <taxon>Intrasporangiaceae</taxon>
        <taxon>Humibacillus</taxon>
    </lineage>
</organism>
<dbReference type="RefSeq" id="WP_141842431.1">
    <property type="nucleotide sequence ID" value="NZ_VFPM01000001.1"/>
</dbReference>
<sequence length="215" mass="23014">MSHVATVTALPPLSAQADRLVELGVHDLAGMPAAAVRSLARSAPSSDGLLVLAEPTVAPSALAPLLRLGDRGGFVVEDMTDVDAFAPIDRVGLPSGPGYVVTGIERGDEMSNWTPDEALQRITEAGRTPLTLAEGIHWALQVPGVLERNLCFMTIGSRRRRPDGRLDARTPALWISNGTGRDGRERRGAPKVGWCWARNRHTWLGFASAADRLAI</sequence>
<dbReference type="OrthoDB" id="3242676at2"/>
<reference evidence="1 2" key="1">
    <citation type="submission" date="2019-06" db="EMBL/GenBank/DDBJ databases">
        <title>Genome sequencing of plant associated microbes to promote plant fitness in Sorghum bicolor and Oryza sativa.</title>
        <authorList>
            <person name="Coleman-Derr D."/>
        </authorList>
    </citation>
    <scope>NUCLEOTIDE SEQUENCE [LARGE SCALE GENOMIC DNA]</scope>
    <source>
        <strain evidence="1 2">KV-663</strain>
    </source>
</reference>